<dbReference type="GO" id="GO:0000981">
    <property type="term" value="F:DNA-binding transcription factor activity, RNA polymerase II-specific"/>
    <property type="evidence" value="ECO:0007669"/>
    <property type="project" value="TreeGrafter"/>
</dbReference>
<evidence type="ECO:0000313" key="11">
    <source>
        <dbReference type="Proteomes" id="UP001152803"/>
    </source>
</evidence>
<feature type="domain" description="C2H2-type" evidence="9">
    <location>
        <begin position="237"/>
        <end position="264"/>
    </location>
</feature>
<dbReference type="SUPFAM" id="SSF57667">
    <property type="entry name" value="beta-beta-alpha zinc fingers"/>
    <property type="match status" value="2"/>
</dbReference>
<proteinExistence type="predicted"/>
<dbReference type="Gene3D" id="3.30.160.60">
    <property type="entry name" value="Classic Zinc Finger"/>
    <property type="match status" value="4"/>
</dbReference>
<keyword evidence="6" id="KW-0539">Nucleus</keyword>
<evidence type="ECO:0000256" key="8">
    <source>
        <dbReference type="SAM" id="MobiDB-lite"/>
    </source>
</evidence>
<dbReference type="OrthoDB" id="3561125at2759"/>
<organism evidence="10 11">
    <name type="scientific">Conger conger</name>
    <name type="common">Conger eel</name>
    <name type="synonym">Muraena conger</name>
    <dbReference type="NCBI Taxonomy" id="82655"/>
    <lineage>
        <taxon>Eukaryota</taxon>
        <taxon>Metazoa</taxon>
        <taxon>Chordata</taxon>
        <taxon>Craniata</taxon>
        <taxon>Vertebrata</taxon>
        <taxon>Euteleostomi</taxon>
        <taxon>Actinopterygii</taxon>
        <taxon>Neopterygii</taxon>
        <taxon>Teleostei</taxon>
        <taxon>Anguilliformes</taxon>
        <taxon>Congridae</taxon>
        <taxon>Conger</taxon>
    </lineage>
</organism>
<evidence type="ECO:0000256" key="2">
    <source>
        <dbReference type="ARBA" id="ARBA00022723"/>
    </source>
</evidence>
<gene>
    <name evidence="10" type="ORF">COCON_G00099420</name>
</gene>
<reference evidence="10" key="1">
    <citation type="journal article" date="2023" name="Science">
        <title>Genome structures resolve the early diversification of teleost fishes.</title>
        <authorList>
            <person name="Parey E."/>
            <person name="Louis A."/>
            <person name="Montfort J."/>
            <person name="Bouchez O."/>
            <person name="Roques C."/>
            <person name="Iampietro C."/>
            <person name="Lluch J."/>
            <person name="Castinel A."/>
            <person name="Donnadieu C."/>
            <person name="Desvignes T."/>
            <person name="Floi Bucao C."/>
            <person name="Jouanno E."/>
            <person name="Wen M."/>
            <person name="Mejri S."/>
            <person name="Dirks R."/>
            <person name="Jansen H."/>
            <person name="Henkel C."/>
            <person name="Chen W.J."/>
            <person name="Zahm M."/>
            <person name="Cabau C."/>
            <person name="Klopp C."/>
            <person name="Thompson A.W."/>
            <person name="Robinson-Rechavi M."/>
            <person name="Braasch I."/>
            <person name="Lecointre G."/>
            <person name="Bobe J."/>
            <person name="Postlethwait J.H."/>
            <person name="Berthelot C."/>
            <person name="Roest Crollius H."/>
            <person name="Guiguen Y."/>
        </authorList>
    </citation>
    <scope>NUCLEOTIDE SEQUENCE</scope>
    <source>
        <strain evidence="10">Concon-B</strain>
    </source>
</reference>
<dbReference type="InterPro" id="IPR013087">
    <property type="entry name" value="Znf_C2H2_type"/>
</dbReference>
<sequence>MSAKPEEEADWLIHGVRFVIPVTLILASGDDDDDADEDKTFPVIKKEGRGRAQKPREKRRRSRVDRKDPGDGGGGVAVATCEDVKDHWLNGGGDESRRKTASSRTCPGRGRRRYPSNRSPRAADEGGVCPKLSPAPKRSPVKLENRSVKQERRRDGPGGQEYACEECRYSTNSSYNLACHARTHTGERPYGCDKCALRFRTRSGLNRHALAQCCGKPPGGARRPAPRPKPAPAPRVLECADCHYSTPHAYNLKVHLRVHSDERPYRCAQCDSAFRTQSHLYRHHRCHRHPAD</sequence>
<evidence type="ECO:0000256" key="1">
    <source>
        <dbReference type="ARBA" id="ARBA00004123"/>
    </source>
</evidence>
<keyword evidence="11" id="KW-1185">Reference proteome</keyword>
<feature type="domain" description="C2H2-type" evidence="9">
    <location>
        <begin position="265"/>
        <end position="292"/>
    </location>
</feature>
<feature type="region of interest" description="Disordered" evidence="8">
    <location>
        <begin position="27"/>
        <end position="160"/>
    </location>
</feature>
<dbReference type="FunFam" id="3.30.160.60:FF:000446">
    <property type="entry name" value="Zinc finger protein"/>
    <property type="match status" value="2"/>
</dbReference>
<dbReference type="PANTHER" id="PTHR24394">
    <property type="entry name" value="ZINC FINGER PROTEIN"/>
    <property type="match status" value="1"/>
</dbReference>
<dbReference type="PROSITE" id="PS50157">
    <property type="entry name" value="ZINC_FINGER_C2H2_2"/>
    <property type="match status" value="4"/>
</dbReference>
<feature type="compositionally biased region" description="Basic and acidic residues" evidence="8">
    <location>
        <begin position="38"/>
        <end position="50"/>
    </location>
</feature>
<evidence type="ECO:0000256" key="6">
    <source>
        <dbReference type="ARBA" id="ARBA00023242"/>
    </source>
</evidence>
<dbReference type="SMART" id="SM00355">
    <property type="entry name" value="ZnF_C2H2"/>
    <property type="match status" value="4"/>
</dbReference>
<feature type="compositionally biased region" description="Basic and acidic residues" evidence="8">
    <location>
        <begin position="82"/>
        <end position="98"/>
    </location>
</feature>
<dbReference type="Proteomes" id="UP001152803">
    <property type="component" value="Unassembled WGS sequence"/>
</dbReference>
<keyword evidence="5" id="KW-0862">Zinc</keyword>
<dbReference type="InterPro" id="IPR036236">
    <property type="entry name" value="Znf_C2H2_sf"/>
</dbReference>
<feature type="compositionally biased region" description="Basic and acidic residues" evidence="8">
    <location>
        <begin position="141"/>
        <end position="156"/>
    </location>
</feature>
<keyword evidence="4 7" id="KW-0863">Zinc-finger</keyword>
<dbReference type="Pfam" id="PF00096">
    <property type="entry name" value="zf-C2H2"/>
    <property type="match status" value="1"/>
</dbReference>
<feature type="domain" description="C2H2-type" evidence="9">
    <location>
        <begin position="162"/>
        <end position="189"/>
    </location>
</feature>
<evidence type="ECO:0000256" key="4">
    <source>
        <dbReference type="ARBA" id="ARBA00022771"/>
    </source>
</evidence>
<feature type="compositionally biased region" description="Basic residues" evidence="8">
    <location>
        <begin position="51"/>
        <end position="64"/>
    </location>
</feature>
<evidence type="ECO:0000256" key="5">
    <source>
        <dbReference type="ARBA" id="ARBA00022833"/>
    </source>
</evidence>
<name>A0A9Q1I1I2_CONCO</name>
<evidence type="ECO:0000313" key="10">
    <source>
        <dbReference type="EMBL" id="KAJ8275317.1"/>
    </source>
</evidence>
<dbReference type="PROSITE" id="PS00028">
    <property type="entry name" value="ZINC_FINGER_C2H2_1"/>
    <property type="match status" value="1"/>
</dbReference>
<dbReference type="EMBL" id="JAFJMO010000006">
    <property type="protein sequence ID" value="KAJ8275317.1"/>
    <property type="molecule type" value="Genomic_DNA"/>
</dbReference>
<comment type="caution">
    <text evidence="10">The sequence shown here is derived from an EMBL/GenBank/DDBJ whole genome shotgun (WGS) entry which is preliminary data.</text>
</comment>
<evidence type="ECO:0000256" key="3">
    <source>
        <dbReference type="ARBA" id="ARBA00022737"/>
    </source>
</evidence>
<protein>
    <recommendedName>
        <fullName evidence="9">C2H2-type domain-containing protein</fullName>
    </recommendedName>
</protein>
<dbReference type="PANTHER" id="PTHR24394:SF44">
    <property type="entry name" value="ZINC FINGER PROTEIN 271-LIKE"/>
    <property type="match status" value="1"/>
</dbReference>
<comment type="subcellular location">
    <subcellularLocation>
        <location evidence="1">Nucleus</location>
    </subcellularLocation>
</comment>
<dbReference type="AlphaFoldDB" id="A0A9Q1I1I2"/>
<feature type="domain" description="C2H2-type" evidence="9">
    <location>
        <begin position="190"/>
        <end position="217"/>
    </location>
</feature>
<accession>A0A9Q1I1I2</accession>
<dbReference type="GO" id="GO:0008270">
    <property type="term" value="F:zinc ion binding"/>
    <property type="evidence" value="ECO:0007669"/>
    <property type="project" value="UniProtKB-KW"/>
</dbReference>
<dbReference type="GO" id="GO:0005634">
    <property type="term" value="C:nucleus"/>
    <property type="evidence" value="ECO:0007669"/>
    <property type="project" value="UniProtKB-SubCell"/>
</dbReference>
<keyword evidence="2" id="KW-0479">Metal-binding</keyword>
<keyword evidence="3" id="KW-0677">Repeat</keyword>
<evidence type="ECO:0000259" key="9">
    <source>
        <dbReference type="PROSITE" id="PS50157"/>
    </source>
</evidence>
<evidence type="ECO:0000256" key="7">
    <source>
        <dbReference type="PROSITE-ProRule" id="PRU00042"/>
    </source>
</evidence>